<accession>A0A9P5Z237</accession>
<dbReference type="EMBL" id="MU155243">
    <property type="protein sequence ID" value="KAF9478066.1"/>
    <property type="molecule type" value="Genomic_DNA"/>
</dbReference>
<organism evidence="2 3">
    <name type="scientific">Pholiota conissans</name>
    <dbReference type="NCBI Taxonomy" id="109636"/>
    <lineage>
        <taxon>Eukaryota</taxon>
        <taxon>Fungi</taxon>
        <taxon>Dikarya</taxon>
        <taxon>Basidiomycota</taxon>
        <taxon>Agaricomycotina</taxon>
        <taxon>Agaricomycetes</taxon>
        <taxon>Agaricomycetidae</taxon>
        <taxon>Agaricales</taxon>
        <taxon>Agaricineae</taxon>
        <taxon>Strophariaceae</taxon>
        <taxon>Pholiota</taxon>
    </lineage>
</organism>
<proteinExistence type="predicted"/>
<dbReference type="Proteomes" id="UP000807469">
    <property type="component" value="Unassembled WGS sequence"/>
</dbReference>
<keyword evidence="3" id="KW-1185">Reference proteome</keyword>
<dbReference type="OrthoDB" id="3033067at2759"/>
<evidence type="ECO:0000313" key="3">
    <source>
        <dbReference type="Proteomes" id="UP000807469"/>
    </source>
</evidence>
<feature type="region of interest" description="Disordered" evidence="1">
    <location>
        <begin position="283"/>
        <end position="302"/>
    </location>
</feature>
<evidence type="ECO:0000256" key="1">
    <source>
        <dbReference type="SAM" id="MobiDB-lite"/>
    </source>
</evidence>
<reference evidence="2" key="1">
    <citation type="submission" date="2020-11" db="EMBL/GenBank/DDBJ databases">
        <authorList>
            <consortium name="DOE Joint Genome Institute"/>
            <person name="Ahrendt S."/>
            <person name="Riley R."/>
            <person name="Andreopoulos W."/>
            <person name="Labutti K."/>
            <person name="Pangilinan J."/>
            <person name="Ruiz-Duenas F.J."/>
            <person name="Barrasa J.M."/>
            <person name="Sanchez-Garcia M."/>
            <person name="Camarero S."/>
            <person name="Miyauchi S."/>
            <person name="Serrano A."/>
            <person name="Linde D."/>
            <person name="Babiker R."/>
            <person name="Drula E."/>
            <person name="Ayuso-Fernandez I."/>
            <person name="Pacheco R."/>
            <person name="Padilla G."/>
            <person name="Ferreira P."/>
            <person name="Barriuso J."/>
            <person name="Kellner H."/>
            <person name="Castanera R."/>
            <person name="Alfaro M."/>
            <person name="Ramirez L."/>
            <person name="Pisabarro A.G."/>
            <person name="Kuo A."/>
            <person name="Tritt A."/>
            <person name="Lipzen A."/>
            <person name="He G."/>
            <person name="Yan M."/>
            <person name="Ng V."/>
            <person name="Cullen D."/>
            <person name="Martin F."/>
            <person name="Rosso M.-N."/>
            <person name="Henrissat B."/>
            <person name="Hibbett D."/>
            <person name="Martinez A.T."/>
            <person name="Grigoriev I.V."/>
        </authorList>
    </citation>
    <scope>NUCLEOTIDE SEQUENCE</scope>
    <source>
        <strain evidence="2">CIRM-BRFM 674</strain>
    </source>
</reference>
<evidence type="ECO:0000313" key="2">
    <source>
        <dbReference type="EMBL" id="KAF9478066.1"/>
    </source>
</evidence>
<comment type="caution">
    <text evidence="2">The sequence shown here is derived from an EMBL/GenBank/DDBJ whole genome shotgun (WGS) entry which is preliminary data.</text>
</comment>
<sequence length="465" mass="51640">MPAKNDDMSSAVASLKAKLTGKELARPRCRTAVNVWRKTHREEIEEQLKRQLGPDLKGKRDRLASERDKIARDMFSKLDLEEQKLWKEKALAEHAKNLEDYQKNVENAERTSTDPADRQRCIQNMVQIIKPILDMVADCTGYQATIIGGGPEPADGGKVKIISIESEIPEKDLAKVSKERDRYQKELVSMFKDFMQQSFTDEYCLSQAIDPFDDEIRPLSIMNLENEFVSLYSLETSDSAPLNMNQQTTSANASLPYEGDSEMPSIMVGNSAATVPVAGIACDTTATPPSNANVPPEPEDDQYRPIPRAISSAPSSVLSSVPSSPPPPSFRILLPAQVARALLPSELSTVPDIPRCPSPIPQSPHEERIPFSPQQETVEQAYDVHMDNASLQHEEVPGNLKTGPDDVEPAHATLQQSNEWEQCDEPESEQCKDEEHLANRCNIGDKLVSSSWIAQTLSVNGIYFD</sequence>
<dbReference type="AlphaFoldDB" id="A0A9P5Z237"/>
<feature type="compositionally biased region" description="Polar residues" evidence="1">
    <location>
        <begin position="284"/>
        <end position="293"/>
    </location>
</feature>
<name>A0A9P5Z237_9AGAR</name>
<gene>
    <name evidence="2" type="ORF">BDN70DRAFT_880408</name>
</gene>
<protein>
    <submittedName>
        <fullName evidence="2">Uncharacterized protein</fullName>
    </submittedName>
</protein>